<sequence length="127" mass="15090">MDYEQDYVMRMIKDMVRALALVIFGKKDIRYEIPEEHDRTEADNLYMRILQLADQGEINQAENMLLTDIPEGTPDYHVMKADFYQHISQYSDEFLAEHDYTREEILEGLENIAEDYGLLDKEVHVRI</sequence>
<reference evidence="1" key="2">
    <citation type="submission" date="2021-04" db="EMBL/GenBank/DDBJ databases">
        <authorList>
            <person name="Gilroy R."/>
        </authorList>
    </citation>
    <scope>NUCLEOTIDE SEQUENCE</scope>
    <source>
        <strain evidence="1">ChiBcec2-3848</strain>
    </source>
</reference>
<proteinExistence type="predicted"/>
<evidence type="ECO:0000313" key="1">
    <source>
        <dbReference type="EMBL" id="HJC62532.1"/>
    </source>
</evidence>
<dbReference type="EMBL" id="DWVZ01000034">
    <property type="protein sequence ID" value="HJC62532.1"/>
    <property type="molecule type" value="Genomic_DNA"/>
</dbReference>
<dbReference type="Proteomes" id="UP000823886">
    <property type="component" value="Unassembled WGS sequence"/>
</dbReference>
<reference evidence="1" key="1">
    <citation type="journal article" date="2021" name="PeerJ">
        <title>Extensive microbial diversity within the chicken gut microbiome revealed by metagenomics and culture.</title>
        <authorList>
            <person name="Gilroy R."/>
            <person name="Ravi A."/>
            <person name="Getino M."/>
            <person name="Pursley I."/>
            <person name="Horton D.L."/>
            <person name="Alikhan N.F."/>
            <person name="Baker D."/>
            <person name="Gharbi K."/>
            <person name="Hall N."/>
            <person name="Watson M."/>
            <person name="Adriaenssens E.M."/>
            <person name="Foster-Nyarko E."/>
            <person name="Jarju S."/>
            <person name="Secka A."/>
            <person name="Antonio M."/>
            <person name="Oren A."/>
            <person name="Chaudhuri R.R."/>
            <person name="La Ragione R."/>
            <person name="Hildebrand F."/>
            <person name="Pallen M.J."/>
        </authorList>
    </citation>
    <scope>NUCLEOTIDE SEQUENCE</scope>
    <source>
        <strain evidence="1">ChiBcec2-3848</strain>
    </source>
</reference>
<evidence type="ECO:0000313" key="2">
    <source>
        <dbReference type="Proteomes" id="UP000823886"/>
    </source>
</evidence>
<protein>
    <submittedName>
        <fullName evidence="1">Uncharacterized protein</fullName>
    </submittedName>
</protein>
<dbReference type="Pfam" id="PF20092">
    <property type="entry name" value="DUF6483"/>
    <property type="match status" value="1"/>
</dbReference>
<dbReference type="InterPro" id="IPR045507">
    <property type="entry name" value="DUF6483"/>
</dbReference>
<comment type="caution">
    <text evidence="1">The sequence shown here is derived from an EMBL/GenBank/DDBJ whole genome shotgun (WGS) entry which is preliminary data.</text>
</comment>
<gene>
    <name evidence="1" type="ORF">H9753_02780</name>
</gene>
<accession>A0A9D2TBL8</accession>
<name>A0A9D2TBL8_9FIRM</name>
<dbReference type="AlphaFoldDB" id="A0A9D2TBL8"/>
<organism evidence="1 2">
    <name type="scientific">Candidatus Blautia merdavium</name>
    <dbReference type="NCBI Taxonomy" id="2838494"/>
    <lineage>
        <taxon>Bacteria</taxon>
        <taxon>Bacillati</taxon>
        <taxon>Bacillota</taxon>
        <taxon>Clostridia</taxon>
        <taxon>Lachnospirales</taxon>
        <taxon>Lachnospiraceae</taxon>
        <taxon>Blautia</taxon>
    </lineage>
</organism>